<dbReference type="PATRIC" id="fig|1212489.4.peg.2405"/>
<dbReference type="CDD" id="cd07185">
    <property type="entry name" value="OmpA_C-like"/>
    <property type="match status" value="1"/>
</dbReference>
<dbReference type="Proteomes" id="UP000054736">
    <property type="component" value="Unassembled WGS sequence"/>
</dbReference>
<protein>
    <submittedName>
        <fullName evidence="4">LphA (DotK)</fullName>
    </submittedName>
</protein>
<dbReference type="SUPFAM" id="SSF103088">
    <property type="entry name" value="OmpA-like"/>
    <property type="match status" value="1"/>
</dbReference>
<organism evidence="4 5">
    <name type="scientific">Legionella drozanskii LLAP-1</name>
    <dbReference type="NCBI Taxonomy" id="1212489"/>
    <lineage>
        <taxon>Bacteria</taxon>
        <taxon>Pseudomonadati</taxon>
        <taxon>Pseudomonadota</taxon>
        <taxon>Gammaproteobacteria</taxon>
        <taxon>Legionellales</taxon>
        <taxon>Legionellaceae</taxon>
        <taxon>Legionella</taxon>
    </lineage>
</organism>
<keyword evidence="2" id="KW-1133">Transmembrane helix</keyword>
<keyword evidence="2" id="KW-0812">Transmembrane</keyword>
<comment type="caution">
    <text evidence="4">The sequence shown here is derived from an EMBL/GenBank/DDBJ whole genome shotgun (WGS) entry which is preliminary data.</text>
</comment>
<evidence type="ECO:0000256" key="2">
    <source>
        <dbReference type="SAM" id="Phobius"/>
    </source>
</evidence>
<feature type="transmembrane region" description="Helical" evidence="2">
    <location>
        <begin position="6"/>
        <end position="25"/>
    </location>
</feature>
<dbReference type="AlphaFoldDB" id="A0A0W0SRB3"/>
<dbReference type="PROSITE" id="PS51123">
    <property type="entry name" value="OMPA_2"/>
    <property type="match status" value="1"/>
</dbReference>
<dbReference type="InterPro" id="IPR006665">
    <property type="entry name" value="OmpA-like"/>
</dbReference>
<dbReference type="InterPro" id="IPR036737">
    <property type="entry name" value="OmpA-like_sf"/>
</dbReference>
<keyword evidence="5" id="KW-1185">Reference proteome</keyword>
<gene>
    <name evidence="4" type="primary">lphA</name>
    <name evidence="4" type="ORF">Ldro_2279</name>
</gene>
<dbReference type="PROSITE" id="PS51257">
    <property type="entry name" value="PROKAR_LIPOPROTEIN"/>
    <property type="match status" value="1"/>
</dbReference>
<proteinExistence type="predicted"/>
<dbReference type="RefSeq" id="WP_238584009.1">
    <property type="nucleotide sequence ID" value="NZ_CAAAIU010000001.1"/>
</dbReference>
<dbReference type="NCBIfam" id="NF038223">
    <property type="entry name" value="IcmN_DotK_IVB"/>
    <property type="match status" value="1"/>
</dbReference>
<evidence type="ECO:0000313" key="4">
    <source>
        <dbReference type="EMBL" id="KTC85954.1"/>
    </source>
</evidence>
<evidence type="ECO:0000313" key="5">
    <source>
        <dbReference type="Proteomes" id="UP000054736"/>
    </source>
</evidence>
<evidence type="ECO:0000256" key="1">
    <source>
        <dbReference type="PROSITE-ProRule" id="PRU00473"/>
    </source>
</evidence>
<evidence type="ECO:0000259" key="3">
    <source>
        <dbReference type="PROSITE" id="PS51123"/>
    </source>
</evidence>
<accession>A0A0W0SRB3</accession>
<feature type="domain" description="OmpA-like" evidence="3">
    <location>
        <begin position="74"/>
        <end position="191"/>
    </location>
</feature>
<dbReference type="STRING" id="1212489.Ldro_2279"/>
<dbReference type="Pfam" id="PF00691">
    <property type="entry name" value="OmpA"/>
    <property type="match status" value="1"/>
</dbReference>
<sequence>MRRLRVGLFAISTWHVVTLLALIILTGCGKLRVYRPLEGEALKLPYKVEGAEDRAIIGLQKSLKRCGVAVITIGQDYLISIPSASLFPNQSPQLTWASYGLLNNVVRFLKQFRKVAVNITGFSGKYVSERREHALTLARARAVGDYLWSQGIDSRFIFTEGMGSDKPIMGYTSGGDKSPNSRIEITFRDAIV</sequence>
<dbReference type="EMBL" id="LNXY01000027">
    <property type="protein sequence ID" value="KTC85954.1"/>
    <property type="molecule type" value="Genomic_DNA"/>
</dbReference>
<dbReference type="Gene3D" id="3.30.1330.60">
    <property type="entry name" value="OmpA-like domain"/>
    <property type="match status" value="1"/>
</dbReference>
<keyword evidence="1 2" id="KW-0472">Membrane</keyword>
<name>A0A0W0SRB3_9GAMM</name>
<dbReference type="PANTHER" id="PTHR30329">
    <property type="entry name" value="STATOR ELEMENT OF FLAGELLAR MOTOR COMPLEX"/>
    <property type="match status" value="1"/>
</dbReference>
<dbReference type="InterPro" id="IPR050330">
    <property type="entry name" value="Bact_OuterMem_StrucFunc"/>
</dbReference>
<reference evidence="4 5" key="1">
    <citation type="submission" date="2015-11" db="EMBL/GenBank/DDBJ databases">
        <title>Genomic analysis of 38 Legionella species identifies large and diverse effector repertoires.</title>
        <authorList>
            <person name="Burstein D."/>
            <person name="Amaro F."/>
            <person name="Zusman T."/>
            <person name="Lifshitz Z."/>
            <person name="Cohen O."/>
            <person name="Gilbert J.A."/>
            <person name="Pupko T."/>
            <person name="Shuman H.A."/>
            <person name="Segal G."/>
        </authorList>
    </citation>
    <scope>NUCLEOTIDE SEQUENCE [LARGE SCALE GENOMIC DNA]</scope>
    <source>
        <strain evidence="4 5">ATCC 700990</strain>
    </source>
</reference>
<dbReference type="PANTHER" id="PTHR30329:SF21">
    <property type="entry name" value="LIPOPROTEIN YIAD-RELATED"/>
    <property type="match status" value="1"/>
</dbReference>
<dbReference type="GO" id="GO:0016020">
    <property type="term" value="C:membrane"/>
    <property type="evidence" value="ECO:0007669"/>
    <property type="project" value="UniProtKB-UniRule"/>
</dbReference>